<evidence type="ECO:0000256" key="4">
    <source>
        <dbReference type="ARBA" id="ARBA00022729"/>
    </source>
</evidence>
<dbReference type="PANTHER" id="PTHR16675:SF242">
    <property type="entry name" value="MAJOR HISTOCOMPATIBILITY COMPLEX CLASS I-RELATED GENE PROTEIN"/>
    <property type="match status" value="1"/>
</dbReference>
<proteinExistence type="predicted"/>
<dbReference type="PANTHER" id="PTHR16675">
    <property type="entry name" value="MHC CLASS I-RELATED"/>
    <property type="match status" value="1"/>
</dbReference>
<keyword evidence="2" id="KW-0490">MHC I</keyword>
<reference evidence="11 12" key="1">
    <citation type="submission" date="2020-02" db="EMBL/GenBank/DDBJ databases">
        <title>Bird 10,000 Genomes (B10K) Project - Family phase.</title>
        <authorList>
            <person name="Zhang G."/>
        </authorList>
    </citation>
    <scope>NUCLEOTIDE SEQUENCE [LARGE SCALE GENOMIC DNA]</scope>
    <source>
        <strain evidence="11">B10K-DU-013-51</strain>
        <tissue evidence="11">Mixed tissue sample</tissue>
    </source>
</reference>
<keyword evidence="8" id="KW-1015">Disulfide bond</keyword>
<organism evidence="11 12">
    <name type="scientific">Ceyx cyanopectus</name>
    <name type="common">Indigo-banded kingfisher</name>
    <dbReference type="NCBI Taxonomy" id="390723"/>
    <lineage>
        <taxon>Eukaryota</taxon>
        <taxon>Metazoa</taxon>
        <taxon>Chordata</taxon>
        <taxon>Craniata</taxon>
        <taxon>Vertebrata</taxon>
        <taxon>Euteleostomi</taxon>
        <taxon>Archelosauria</taxon>
        <taxon>Archosauria</taxon>
        <taxon>Dinosauria</taxon>
        <taxon>Saurischia</taxon>
        <taxon>Theropoda</taxon>
        <taxon>Coelurosauria</taxon>
        <taxon>Aves</taxon>
        <taxon>Neognathae</taxon>
        <taxon>Neoaves</taxon>
        <taxon>Telluraves</taxon>
        <taxon>Coraciimorphae</taxon>
        <taxon>Coraciiformes</taxon>
        <taxon>Alcedinidae</taxon>
        <taxon>Ceyx</taxon>
    </lineage>
</organism>
<evidence type="ECO:0000256" key="3">
    <source>
        <dbReference type="ARBA" id="ARBA00022692"/>
    </source>
</evidence>
<evidence type="ECO:0000259" key="10">
    <source>
        <dbReference type="Pfam" id="PF00129"/>
    </source>
</evidence>
<evidence type="ECO:0000256" key="2">
    <source>
        <dbReference type="ARBA" id="ARBA00022451"/>
    </source>
</evidence>
<feature type="non-terminal residue" evidence="11">
    <location>
        <position position="77"/>
    </location>
</feature>
<keyword evidence="7" id="KW-0472">Membrane</keyword>
<evidence type="ECO:0000313" key="12">
    <source>
        <dbReference type="Proteomes" id="UP000586704"/>
    </source>
</evidence>
<dbReference type="GO" id="GO:0009897">
    <property type="term" value="C:external side of plasma membrane"/>
    <property type="evidence" value="ECO:0007669"/>
    <property type="project" value="TreeGrafter"/>
</dbReference>
<keyword evidence="6" id="KW-1133">Transmembrane helix</keyword>
<feature type="domain" description="MHC class I-like antigen recognition-like" evidence="10">
    <location>
        <begin position="1"/>
        <end position="77"/>
    </location>
</feature>
<evidence type="ECO:0000313" key="11">
    <source>
        <dbReference type="EMBL" id="NXY85927.1"/>
    </source>
</evidence>
<dbReference type="InterPro" id="IPR011162">
    <property type="entry name" value="MHC_I/II-like_Ag-recog"/>
</dbReference>
<keyword evidence="12" id="KW-1185">Reference proteome</keyword>
<comment type="caution">
    <text evidence="11">The sequence shown here is derived from an EMBL/GenBank/DDBJ whole genome shotgun (WGS) entry which is preliminary data.</text>
</comment>
<dbReference type="OrthoDB" id="8936120at2759"/>
<dbReference type="SUPFAM" id="SSF54452">
    <property type="entry name" value="MHC antigen-recognition domain"/>
    <property type="match status" value="1"/>
</dbReference>
<dbReference type="Proteomes" id="UP000586704">
    <property type="component" value="Unassembled WGS sequence"/>
</dbReference>
<dbReference type="InterPro" id="IPR011161">
    <property type="entry name" value="MHC_I-like_Ag-recog"/>
</dbReference>
<dbReference type="AlphaFoldDB" id="A0A7L4N769"/>
<gene>
    <name evidence="11" type="primary">Mr1</name>
    <name evidence="11" type="ORF">CEYCYA_R12426</name>
</gene>
<dbReference type="InterPro" id="IPR037055">
    <property type="entry name" value="MHC_I-like_Ag-recog_sf"/>
</dbReference>
<keyword evidence="3" id="KW-0812">Transmembrane</keyword>
<dbReference type="GO" id="GO:0005615">
    <property type="term" value="C:extracellular space"/>
    <property type="evidence" value="ECO:0007669"/>
    <property type="project" value="TreeGrafter"/>
</dbReference>
<evidence type="ECO:0000256" key="7">
    <source>
        <dbReference type="ARBA" id="ARBA00023136"/>
    </source>
</evidence>
<keyword evidence="4" id="KW-0732">Signal</keyword>
<evidence type="ECO:0000256" key="8">
    <source>
        <dbReference type="ARBA" id="ARBA00023157"/>
    </source>
</evidence>
<protein>
    <submittedName>
        <fullName evidence="11">HMR1 protein</fullName>
    </submittedName>
</protein>
<sequence length="77" mass="8952">SLRYLHIAVSEPGPGLPQFMAMGYVDGIPITRYDSDTRRVQPRAEWMAANLDQQYWDTQTEIIRGHQEVYRVNLDTL</sequence>
<name>A0A7L4N769_9AVES</name>
<evidence type="ECO:0000256" key="5">
    <source>
        <dbReference type="ARBA" id="ARBA00022859"/>
    </source>
</evidence>
<dbReference type="Pfam" id="PF00129">
    <property type="entry name" value="MHC_I"/>
    <property type="match status" value="1"/>
</dbReference>
<evidence type="ECO:0000256" key="9">
    <source>
        <dbReference type="ARBA" id="ARBA00023180"/>
    </source>
</evidence>
<keyword evidence="5" id="KW-0391">Immunity</keyword>
<evidence type="ECO:0000256" key="6">
    <source>
        <dbReference type="ARBA" id="ARBA00022989"/>
    </source>
</evidence>
<keyword evidence="9" id="KW-0325">Glycoprotein</keyword>
<dbReference type="EMBL" id="VYZU01043133">
    <property type="protein sequence ID" value="NXY85927.1"/>
    <property type="molecule type" value="Genomic_DNA"/>
</dbReference>
<dbReference type="Gene3D" id="3.30.500.10">
    <property type="entry name" value="MHC class I-like antigen recognition-like"/>
    <property type="match status" value="1"/>
</dbReference>
<comment type="subcellular location">
    <subcellularLocation>
        <location evidence="1">Membrane</location>
        <topology evidence="1">Single-pass type I membrane protein</topology>
    </subcellularLocation>
</comment>
<accession>A0A7L4N769</accession>
<dbReference type="GO" id="GO:0006955">
    <property type="term" value="P:immune response"/>
    <property type="evidence" value="ECO:0007669"/>
    <property type="project" value="TreeGrafter"/>
</dbReference>
<feature type="non-terminal residue" evidence="11">
    <location>
        <position position="1"/>
    </location>
</feature>
<evidence type="ECO:0000256" key="1">
    <source>
        <dbReference type="ARBA" id="ARBA00004479"/>
    </source>
</evidence>
<dbReference type="InterPro" id="IPR050208">
    <property type="entry name" value="MHC_class-I_related"/>
</dbReference>
<dbReference type="GO" id="GO:0002474">
    <property type="term" value="P:antigen processing and presentation of peptide antigen via MHC class I"/>
    <property type="evidence" value="ECO:0007669"/>
    <property type="project" value="UniProtKB-KW"/>
</dbReference>
<dbReference type="GO" id="GO:0042612">
    <property type="term" value="C:MHC class I protein complex"/>
    <property type="evidence" value="ECO:0007669"/>
    <property type="project" value="UniProtKB-KW"/>
</dbReference>